<dbReference type="Proteomes" id="UP001287286">
    <property type="component" value="Unassembled WGS sequence"/>
</dbReference>
<sequence>MHAPSQRQKPCRNGGMAKCHPLEAATVGPKAAPMPLRGTSIDGPGGACSFLERRGPPNAPLRRPFRWPLCPSSGQASHLGGGPTRSSTRSAADGARVTNAKPTVRQPCPVPPHYDGVPCEDRSGGLDRHQTFVHFFPLALDIQHRHRFTTLLFSRVPTTRPSHSVFASVPFPTIAAPRTLLPRVAT</sequence>
<reference evidence="3 4" key="2">
    <citation type="journal article" date="2016" name="Front. Microbiol.">
        <title>Genome and transcriptome sequences reveal the specific parasitism of the nematophagous Purpureocillium lilacinum 36-1.</title>
        <authorList>
            <person name="Xie J."/>
            <person name="Li S."/>
            <person name="Mo C."/>
            <person name="Xiao X."/>
            <person name="Peng D."/>
            <person name="Wang G."/>
            <person name="Xiao Y."/>
        </authorList>
    </citation>
    <scope>NUCLEOTIDE SEQUENCE [LARGE SCALE GENOMIC DNA]</scope>
    <source>
        <strain evidence="3 4">36-1</strain>
    </source>
</reference>
<reference evidence="3" key="1">
    <citation type="submission" date="2015-05" db="EMBL/GenBank/DDBJ databases">
        <authorList>
            <person name="Wang D.B."/>
            <person name="Wang M."/>
        </authorList>
    </citation>
    <scope>NUCLEOTIDE SEQUENCE</scope>
    <source>
        <strain evidence="3">36-1</strain>
    </source>
</reference>
<gene>
    <name evidence="3" type="ORF">PCL_12533</name>
    <name evidence="2" type="ORF">Purlil1_10477</name>
</gene>
<reference evidence="2" key="3">
    <citation type="submission" date="2023-11" db="EMBL/GenBank/DDBJ databases">
        <authorList>
            <person name="Beijen E."/>
            <person name="Ohm R.A."/>
        </authorList>
    </citation>
    <scope>NUCLEOTIDE SEQUENCE</scope>
    <source>
        <strain evidence="2">CBS 150709</strain>
    </source>
</reference>
<dbReference type="EMBL" id="JAWRVI010000053">
    <property type="protein sequence ID" value="KAK4084133.1"/>
    <property type="molecule type" value="Genomic_DNA"/>
</dbReference>
<dbReference type="EMBL" id="LCWV01000008">
    <property type="protein sequence ID" value="PWI71165.1"/>
    <property type="molecule type" value="Genomic_DNA"/>
</dbReference>
<dbReference type="AlphaFoldDB" id="A0A2U3E9J2"/>
<dbReference type="Proteomes" id="UP000245956">
    <property type="component" value="Unassembled WGS sequence"/>
</dbReference>
<evidence type="ECO:0000313" key="4">
    <source>
        <dbReference type="Proteomes" id="UP000245956"/>
    </source>
</evidence>
<feature type="region of interest" description="Disordered" evidence="1">
    <location>
        <begin position="72"/>
        <end position="111"/>
    </location>
</feature>
<keyword evidence="5" id="KW-1185">Reference proteome</keyword>
<accession>A0A2U3E9J2</accession>
<name>A0A2U3E9J2_PURLI</name>
<evidence type="ECO:0000313" key="2">
    <source>
        <dbReference type="EMBL" id="KAK4084133.1"/>
    </source>
</evidence>
<organism evidence="3 4">
    <name type="scientific">Purpureocillium lilacinum</name>
    <name type="common">Paecilomyces lilacinus</name>
    <dbReference type="NCBI Taxonomy" id="33203"/>
    <lineage>
        <taxon>Eukaryota</taxon>
        <taxon>Fungi</taxon>
        <taxon>Dikarya</taxon>
        <taxon>Ascomycota</taxon>
        <taxon>Pezizomycotina</taxon>
        <taxon>Sordariomycetes</taxon>
        <taxon>Hypocreomycetidae</taxon>
        <taxon>Hypocreales</taxon>
        <taxon>Ophiocordycipitaceae</taxon>
        <taxon>Purpureocillium</taxon>
    </lineage>
</organism>
<protein>
    <submittedName>
        <fullName evidence="3">Uncharacterized protein</fullName>
    </submittedName>
</protein>
<reference evidence="2 5" key="4">
    <citation type="journal article" date="2024" name="Microbiol. Resour. Announc.">
        <title>Genome annotations for the ascomycete fungi Trichoderma harzianum, Trichoderma aggressivum, and Purpureocillium lilacinum.</title>
        <authorList>
            <person name="Beijen E.P.W."/>
            <person name="Ohm R.A."/>
        </authorList>
    </citation>
    <scope>NUCLEOTIDE SEQUENCE [LARGE SCALE GENOMIC DNA]</scope>
    <source>
        <strain evidence="2 5">CBS 150709</strain>
    </source>
</reference>
<evidence type="ECO:0000313" key="5">
    <source>
        <dbReference type="Proteomes" id="UP001287286"/>
    </source>
</evidence>
<evidence type="ECO:0000256" key="1">
    <source>
        <dbReference type="SAM" id="MobiDB-lite"/>
    </source>
</evidence>
<proteinExistence type="predicted"/>
<comment type="caution">
    <text evidence="3">The sequence shown here is derived from an EMBL/GenBank/DDBJ whole genome shotgun (WGS) entry which is preliminary data.</text>
</comment>
<evidence type="ECO:0000313" key="3">
    <source>
        <dbReference type="EMBL" id="PWI71165.1"/>
    </source>
</evidence>